<organism evidence="1 2">
    <name type="scientific">Alkalicoccus saliphilus</name>
    <dbReference type="NCBI Taxonomy" id="200989"/>
    <lineage>
        <taxon>Bacteria</taxon>
        <taxon>Bacillati</taxon>
        <taxon>Bacillota</taxon>
        <taxon>Bacilli</taxon>
        <taxon>Bacillales</taxon>
        <taxon>Bacillaceae</taxon>
        <taxon>Alkalicoccus</taxon>
    </lineage>
</organism>
<evidence type="ECO:0000313" key="1">
    <source>
        <dbReference type="EMBL" id="PTL38179.1"/>
    </source>
</evidence>
<reference evidence="1 2" key="1">
    <citation type="submission" date="2018-03" db="EMBL/GenBank/DDBJ databases">
        <title>Alkalicoccus saliphilus sp. nov., isolated from a mineral pool.</title>
        <authorList>
            <person name="Zhao B."/>
        </authorList>
    </citation>
    <scope>NUCLEOTIDE SEQUENCE [LARGE SCALE GENOMIC DNA]</scope>
    <source>
        <strain evidence="1 2">6AG</strain>
    </source>
</reference>
<comment type="caution">
    <text evidence="1">The sequence shown here is derived from an EMBL/GenBank/DDBJ whole genome shotgun (WGS) entry which is preliminary data.</text>
</comment>
<dbReference type="Proteomes" id="UP000240509">
    <property type="component" value="Unassembled WGS sequence"/>
</dbReference>
<evidence type="ECO:0000313" key="2">
    <source>
        <dbReference type="Proteomes" id="UP000240509"/>
    </source>
</evidence>
<proteinExistence type="predicted"/>
<gene>
    <name evidence="1" type="ORF">C6Y45_12880</name>
</gene>
<sequence length="84" mass="10010">MNEAVLIAGQLLISVKSIQWRRVFAQSKDFIYFNICVKGYCWLLKETQLQLDKLLHPFINTRRKRCKVPPGRKKNRILFLPQYS</sequence>
<protein>
    <submittedName>
        <fullName evidence="1">Uncharacterized protein</fullName>
    </submittedName>
</protein>
<accession>A0A2T4U475</accession>
<keyword evidence="2" id="KW-1185">Reference proteome</keyword>
<dbReference type="EMBL" id="PZJJ01000023">
    <property type="protein sequence ID" value="PTL38179.1"/>
    <property type="molecule type" value="Genomic_DNA"/>
</dbReference>
<name>A0A2T4U475_9BACI</name>
<dbReference type="AlphaFoldDB" id="A0A2T4U475"/>